<protein>
    <submittedName>
        <fullName evidence="1">Uncharacterized protein</fullName>
    </submittedName>
</protein>
<dbReference type="AlphaFoldDB" id="A0A811KQ42"/>
<sequence length="297" mass="34122">MMSFKSFEDMIPFEAMCVPSDELTSSDLSLESHVSTTEPLFGGYGASTNIQASEGFVTLNFSPNVDQSMSSTLPFFEPLSWWSTVAQEYRPEDDKEYMNALEAEVEDRDKTNKSLFTTIDCRIWTLNQLRASLHFPLKKNVAFETPERFLVLLKSYNRLPVRPTTRRFAAATEMVELMSLMSVGRELLIATIYQREDNGNLAEYVRGRGMILVDALLKHSVGVLASVLIHELGHAYHCTMLKSSWQHYERAADAERRRAAREHRSYRCPGHNEAWSWCCEEVQYRLGIDFIPIFETF</sequence>
<keyword evidence="2" id="KW-1185">Reference proteome</keyword>
<dbReference type="EMBL" id="CAJFCW020000003">
    <property type="protein sequence ID" value="CAG9107748.1"/>
    <property type="molecule type" value="Genomic_DNA"/>
</dbReference>
<organism evidence="1 2">
    <name type="scientific">Bursaphelenchus okinawaensis</name>
    <dbReference type="NCBI Taxonomy" id="465554"/>
    <lineage>
        <taxon>Eukaryota</taxon>
        <taxon>Metazoa</taxon>
        <taxon>Ecdysozoa</taxon>
        <taxon>Nematoda</taxon>
        <taxon>Chromadorea</taxon>
        <taxon>Rhabditida</taxon>
        <taxon>Tylenchina</taxon>
        <taxon>Tylenchomorpha</taxon>
        <taxon>Aphelenchoidea</taxon>
        <taxon>Aphelenchoididae</taxon>
        <taxon>Bursaphelenchus</taxon>
    </lineage>
</organism>
<proteinExistence type="predicted"/>
<evidence type="ECO:0000313" key="1">
    <source>
        <dbReference type="EMBL" id="CAD5217423.1"/>
    </source>
</evidence>
<dbReference type="Proteomes" id="UP000614601">
    <property type="component" value="Unassembled WGS sequence"/>
</dbReference>
<reference evidence="1" key="1">
    <citation type="submission" date="2020-09" db="EMBL/GenBank/DDBJ databases">
        <authorList>
            <person name="Kikuchi T."/>
        </authorList>
    </citation>
    <scope>NUCLEOTIDE SEQUENCE</scope>
    <source>
        <strain evidence="1">SH1</strain>
    </source>
</reference>
<name>A0A811KQ42_9BILA</name>
<evidence type="ECO:0000313" key="2">
    <source>
        <dbReference type="Proteomes" id="UP000614601"/>
    </source>
</evidence>
<comment type="caution">
    <text evidence="1">The sequence shown here is derived from an EMBL/GenBank/DDBJ whole genome shotgun (WGS) entry which is preliminary data.</text>
</comment>
<accession>A0A811KQ42</accession>
<dbReference type="EMBL" id="CAJFDH010000003">
    <property type="protein sequence ID" value="CAD5217423.1"/>
    <property type="molecule type" value="Genomic_DNA"/>
</dbReference>
<gene>
    <name evidence="1" type="ORF">BOKJ2_LOCUS7080</name>
</gene>
<dbReference type="Proteomes" id="UP000783686">
    <property type="component" value="Unassembled WGS sequence"/>
</dbReference>